<dbReference type="EMBL" id="FMAE01000009">
    <property type="protein sequence ID" value="SCB46649.1"/>
    <property type="molecule type" value="Genomic_DNA"/>
</dbReference>
<proteinExistence type="predicted"/>
<name>A0A1C3X336_9BRAD</name>
<evidence type="ECO:0000313" key="2">
    <source>
        <dbReference type="Proteomes" id="UP000183174"/>
    </source>
</evidence>
<sequence>MVIWRDMSLLDDVLSASGGLARWNSLSRFTLHLSISGKLFDGVGRAGEFKDVTAEGATRTQSIRFMGITGGKYSGSFQPDAITVETLHGEVLRTWRNPSPAFPDSDSAVLADELQLVFFCGVAIWNYVVGPFLLARPDVVVEELPPWEERKESWRRLRARIPPSVITLAPEQVFYFDADGLLRRTDHDLFGMKVVQYSWAHGSFGGLIAPTLRRVHMLQPDGSVVAKPVLMDIEIFDAFFE</sequence>
<gene>
    <name evidence="1" type="ORF">GA0061099_100910</name>
</gene>
<evidence type="ECO:0000313" key="1">
    <source>
        <dbReference type="EMBL" id="SCB46649.1"/>
    </source>
</evidence>
<organism evidence="1 2">
    <name type="scientific">Bradyrhizobium yuanmingense</name>
    <dbReference type="NCBI Taxonomy" id="108015"/>
    <lineage>
        <taxon>Bacteria</taxon>
        <taxon>Pseudomonadati</taxon>
        <taxon>Pseudomonadota</taxon>
        <taxon>Alphaproteobacteria</taxon>
        <taxon>Hyphomicrobiales</taxon>
        <taxon>Nitrobacteraceae</taxon>
        <taxon>Bradyrhizobium</taxon>
    </lineage>
</organism>
<protein>
    <submittedName>
        <fullName evidence="1">Uncharacterized protein</fullName>
    </submittedName>
</protein>
<accession>A0A1C3X336</accession>
<reference evidence="1 2" key="1">
    <citation type="submission" date="2016-08" db="EMBL/GenBank/DDBJ databases">
        <authorList>
            <person name="Seilhamer J.J."/>
        </authorList>
    </citation>
    <scope>NUCLEOTIDE SEQUENCE [LARGE SCALE GENOMIC DNA]</scope>
    <source>
        <strain evidence="1 2">CCBAU 10071</strain>
    </source>
</reference>
<dbReference type="Proteomes" id="UP000183174">
    <property type="component" value="Unassembled WGS sequence"/>
</dbReference>
<dbReference type="AlphaFoldDB" id="A0A1C3X336"/>